<keyword evidence="3" id="KW-0378">Hydrolase</keyword>
<dbReference type="NCBIfam" id="TIGR00099">
    <property type="entry name" value="Cof-subfamily"/>
    <property type="match status" value="1"/>
</dbReference>
<dbReference type="InterPro" id="IPR023214">
    <property type="entry name" value="HAD_sf"/>
</dbReference>
<dbReference type="Proteomes" id="UP001059576">
    <property type="component" value="Chromosome"/>
</dbReference>
<accession>A0ABY5J1E7</accession>
<dbReference type="PANTHER" id="PTHR10000">
    <property type="entry name" value="PHOSPHOSERINE PHOSPHATASE"/>
    <property type="match status" value="1"/>
</dbReference>
<dbReference type="Gene3D" id="3.30.1240.10">
    <property type="match status" value="1"/>
</dbReference>
<comment type="similarity">
    <text evidence="2">Belongs to the HAD-like hydrolase superfamily. Cof family.</text>
</comment>
<keyword evidence="4" id="KW-1185">Reference proteome</keyword>
<gene>
    <name evidence="3" type="ORF">NPA09_00610</name>
</gene>
<dbReference type="SFLD" id="SFLDG01140">
    <property type="entry name" value="C2.B:_Phosphomannomutase_and_P"/>
    <property type="match status" value="1"/>
</dbReference>
<dbReference type="PANTHER" id="PTHR10000:SF8">
    <property type="entry name" value="HAD SUPERFAMILY HYDROLASE-LIKE, TYPE 3"/>
    <property type="match status" value="1"/>
</dbReference>
<dbReference type="SUPFAM" id="SSF56784">
    <property type="entry name" value="HAD-like"/>
    <property type="match status" value="1"/>
</dbReference>
<dbReference type="SFLD" id="SFLDS00003">
    <property type="entry name" value="Haloacid_Dehalogenase"/>
    <property type="match status" value="1"/>
</dbReference>
<dbReference type="InterPro" id="IPR006379">
    <property type="entry name" value="HAD-SF_hydro_IIB"/>
</dbReference>
<dbReference type="RefSeq" id="WP_129722373.1">
    <property type="nucleotide sequence ID" value="NZ_CP101808.1"/>
</dbReference>
<evidence type="ECO:0000313" key="3">
    <source>
        <dbReference type="EMBL" id="UUD37066.1"/>
    </source>
</evidence>
<evidence type="ECO:0000256" key="1">
    <source>
        <dbReference type="ARBA" id="ARBA00001946"/>
    </source>
</evidence>
<dbReference type="InterPro" id="IPR036412">
    <property type="entry name" value="HAD-like_sf"/>
</dbReference>
<sequence>MRKVYAFDADGTLLRKDSTVHPKTKQVLKKISEQGGILIVATGRGLPTAKQVLEQVPFFDYIVCSNGVVAYDVKKDKFIIHDALNPDHIQYFMDLKNNHDLVLTIDTPPRNFTLVKDDGDKLPDWFATEALTTGFDNRAFAKEQEVWDYMSQGNNKNMIVKYALRIKEAENQKWFNAVSEHVKDAKAYITNRFFIDVNPTGTSKYNGIEFILKKIGETVNHLTTFGDSNNDMEMVENAHVGVAMGNATDELKAVADVIIGDHDTDAIAKFLENEIHD</sequence>
<dbReference type="GO" id="GO:0016787">
    <property type="term" value="F:hydrolase activity"/>
    <property type="evidence" value="ECO:0007669"/>
    <property type="project" value="UniProtKB-KW"/>
</dbReference>
<dbReference type="InterPro" id="IPR000150">
    <property type="entry name" value="Cof"/>
</dbReference>
<protein>
    <submittedName>
        <fullName evidence="3">HAD family hydrolase</fullName>
    </submittedName>
</protein>
<dbReference type="Gene3D" id="3.40.50.1000">
    <property type="entry name" value="HAD superfamily/HAD-like"/>
    <property type="match status" value="1"/>
</dbReference>
<dbReference type="EMBL" id="CP101808">
    <property type="protein sequence ID" value="UUD37066.1"/>
    <property type="molecule type" value="Genomic_DNA"/>
</dbReference>
<comment type="cofactor">
    <cofactor evidence="1">
        <name>Mg(2+)</name>
        <dbReference type="ChEBI" id="CHEBI:18420"/>
    </cofactor>
</comment>
<name>A0ABY5J1E7_9BACT</name>
<reference evidence="3" key="1">
    <citation type="submission" date="2022-07" db="EMBL/GenBank/DDBJ databases">
        <title>Complete genome of Mycoplasma equigenitalium type strain T37.</title>
        <authorList>
            <person name="Spergser J."/>
        </authorList>
    </citation>
    <scope>NUCLEOTIDE SEQUENCE</scope>
    <source>
        <strain evidence="3">T37</strain>
    </source>
</reference>
<proteinExistence type="inferred from homology"/>
<evidence type="ECO:0000313" key="4">
    <source>
        <dbReference type="Proteomes" id="UP001059576"/>
    </source>
</evidence>
<organism evidence="3 4">
    <name type="scientific">Mycoplasmopsis equigenitalium</name>
    <dbReference type="NCBI Taxonomy" id="114883"/>
    <lineage>
        <taxon>Bacteria</taxon>
        <taxon>Bacillati</taxon>
        <taxon>Mycoplasmatota</taxon>
        <taxon>Mycoplasmoidales</taxon>
        <taxon>Metamycoplasmataceae</taxon>
        <taxon>Mycoplasmopsis</taxon>
    </lineage>
</organism>
<dbReference type="PRINTS" id="PR00119">
    <property type="entry name" value="CATATPASE"/>
</dbReference>
<dbReference type="NCBIfam" id="TIGR01484">
    <property type="entry name" value="HAD-SF-IIB"/>
    <property type="match status" value="1"/>
</dbReference>
<dbReference type="Pfam" id="PF08282">
    <property type="entry name" value="Hydrolase_3"/>
    <property type="match status" value="1"/>
</dbReference>
<evidence type="ECO:0000256" key="2">
    <source>
        <dbReference type="ARBA" id="ARBA00034778"/>
    </source>
</evidence>